<organism evidence="3 4">
    <name type="scientific">Cohnella fermenti</name>
    <dbReference type="NCBI Taxonomy" id="2565925"/>
    <lineage>
        <taxon>Bacteria</taxon>
        <taxon>Bacillati</taxon>
        <taxon>Bacillota</taxon>
        <taxon>Bacilli</taxon>
        <taxon>Bacillales</taxon>
        <taxon>Paenibacillaceae</taxon>
        <taxon>Cohnella</taxon>
    </lineage>
</organism>
<dbReference type="Gene3D" id="3.30.360.10">
    <property type="entry name" value="Dihydrodipicolinate Reductase, domain 2"/>
    <property type="match status" value="1"/>
</dbReference>
<dbReference type="PANTHER" id="PTHR43708:SF8">
    <property type="entry name" value="OXIDOREDUCTASE"/>
    <property type="match status" value="1"/>
</dbReference>
<dbReference type="Proteomes" id="UP000310636">
    <property type="component" value="Unassembled WGS sequence"/>
</dbReference>
<dbReference type="SUPFAM" id="SSF55347">
    <property type="entry name" value="Glyceraldehyde-3-phosphate dehydrogenase-like, C-terminal domain"/>
    <property type="match status" value="1"/>
</dbReference>
<evidence type="ECO:0000259" key="2">
    <source>
        <dbReference type="Pfam" id="PF22725"/>
    </source>
</evidence>
<dbReference type="InterPro" id="IPR055170">
    <property type="entry name" value="GFO_IDH_MocA-like_dom"/>
</dbReference>
<evidence type="ECO:0000259" key="1">
    <source>
        <dbReference type="Pfam" id="PF01408"/>
    </source>
</evidence>
<comment type="caution">
    <text evidence="3">The sequence shown here is derived from an EMBL/GenBank/DDBJ whole genome shotgun (WGS) entry which is preliminary data.</text>
</comment>
<sequence>MNRKFGILGCEHGHIAIFIEEMLAIGHECVGLYEPGNEKLAASIAGKYRIPVLDDSARLLEPDVEIIGSSSINNEKIDVIELCESHGKHIMVDKPAVTNRSGLERLQAVVRRGNVQVGMLLTERFHPAIHTLKKLIERGELGRLVTIGMRKPHRLGAANRPSWFFSREQSGGILVDLLVHDFDLLRWLTGAEIAETNGYMGKHILPEHPEFYDEVSLQVRMTKGVGAQLYADWHTPGRSWTWGDGRIFATGTEGFAELRLSGDPLVGLEPIVVSASFEKETARIAALAPEWSISEDFLRRIDGRPSIIGHSDIVAASLACVMADEQVRIVRAEPGGGNNEQ</sequence>
<dbReference type="PANTHER" id="PTHR43708">
    <property type="entry name" value="CONSERVED EXPRESSED OXIDOREDUCTASE (EUROFUNG)"/>
    <property type="match status" value="1"/>
</dbReference>
<dbReference type="Gene3D" id="3.40.50.720">
    <property type="entry name" value="NAD(P)-binding Rossmann-like Domain"/>
    <property type="match status" value="1"/>
</dbReference>
<accession>A0A4S4BM06</accession>
<dbReference type="OrthoDB" id="9768836at2"/>
<proteinExistence type="predicted"/>
<dbReference type="InterPro" id="IPR000683">
    <property type="entry name" value="Gfo/Idh/MocA-like_OxRdtase_N"/>
</dbReference>
<dbReference type="GO" id="GO:0000166">
    <property type="term" value="F:nucleotide binding"/>
    <property type="evidence" value="ECO:0007669"/>
    <property type="project" value="InterPro"/>
</dbReference>
<dbReference type="Pfam" id="PF01408">
    <property type="entry name" value="GFO_IDH_MocA"/>
    <property type="match status" value="1"/>
</dbReference>
<protein>
    <submittedName>
        <fullName evidence="3">Gfo/Idh/MocA family oxidoreductase</fullName>
    </submittedName>
</protein>
<dbReference type="InterPro" id="IPR036291">
    <property type="entry name" value="NAD(P)-bd_dom_sf"/>
</dbReference>
<dbReference type="InterPro" id="IPR051317">
    <property type="entry name" value="Gfo/Idh/MocA_oxidoreduct"/>
</dbReference>
<gene>
    <name evidence="3" type="ORF">E6C55_29380</name>
</gene>
<name>A0A4S4BM06_9BACL</name>
<dbReference type="SUPFAM" id="SSF51735">
    <property type="entry name" value="NAD(P)-binding Rossmann-fold domains"/>
    <property type="match status" value="1"/>
</dbReference>
<evidence type="ECO:0000313" key="3">
    <source>
        <dbReference type="EMBL" id="THF73409.1"/>
    </source>
</evidence>
<evidence type="ECO:0000313" key="4">
    <source>
        <dbReference type="Proteomes" id="UP000310636"/>
    </source>
</evidence>
<dbReference type="EMBL" id="SSOB01000056">
    <property type="protein sequence ID" value="THF73409.1"/>
    <property type="molecule type" value="Genomic_DNA"/>
</dbReference>
<feature type="domain" description="GFO/IDH/MocA-like oxidoreductase" evidence="2">
    <location>
        <begin position="130"/>
        <end position="256"/>
    </location>
</feature>
<dbReference type="Pfam" id="PF22725">
    <property type="entry name" value="GFO_IDH_MocA_C3"/>
    <property type="match status" value="1"/>
</dbReference>
<keyword evidence="4" id="KW-1185">Reference proteome</keyword>
<dbReference type="RefSeq" id="WP_136373403.1">
    <property type="nucleotide sequence ID" value="NZ_SSOB01000056.1"/>
</dbReference>
<feature type="domain" description="Gfo/Idh/MocA-like oxidoreductase N-terminal" evidence="1">
    <location>
        <begin position="25"/>
        <end position="118"/>
    </location>
</feature>
<reference evidence="3 4" key="1">
    <citation type="submission" date="2019-04" db="EMBL/GenBank/DDBJ databases">
        <title>Cohnella sp. nov. isolated from preserved vegetables.</title>
        <authorList>
            <person name="Lin S.-Y."/>
            <person name="Hung M.-H."/>
            <person name="Young C.-C."/>
        </authorList>
    </citation>
    <scope>NUCLEOTIDE SEQUENCE [LARGE SCALE GENOMIC DNA]</scope>
    <source>
        <strain evidence="3 4">CC-MHH1044</strain>
    </source>
</reference>
<dbReference type="AlphaFoldDB" id="A0A4S4BM06"/>